<dbReference type="Pfam" id="PF00026">
    <property type="entry name" value="Asp"/>
    <property type="match status" value="1"/>
</dbReference>
<comment type="caution">
    <text evidence="4">The sequence shown here is derived from an EMBL/GenBank/DDBJ whole genome shotgun (WGS) entry which is preliminary data.</text>
</comment>
<feature type="chain" id="PRO_5034015713" description="Peptidase A1 domain-containing protein" evidence="2">
    <location>
        <begin position="19"/>
        <end position="441"/>
    </location>
</feature>
<dbReference type="InterPro" id="IPR001461">
    <property type="entry name" value="Aspartic_peptidase_A1"/>
</dbReference>
<dbReference type="Proteomes" id="UP000664169">
    <property type="component" value="Unassembled WGS sequence"/>
</dbReference>
<dbReference type="SUPFAM" id="SSF50630">
    <property type="entry name" value="Acid proteases"/>
    <property type="match status" value="1"/>
</dbReference>
<feature type="domain" description="Peptidase A1" evidence="3">
    <location>
        <begin position="56"/>
        <end position="376"/>
    </location>
</feature>
<dbReference type="EMBL" id="CAJPDQ010000001">
    <property type="protein sequence ID" value="CAF9903574.1"/>
    <property type="molecule type" value="Genomic_DNA"/>
</dbReference>
<dbReference type="PANTHER" id="PTHR47966">
    <property type="entry name" value="BETA-SITE APP-CLEAVING ENZYME, ISOFORM A-RELATED"/>
    <property type="match status" value="1"/>
</dbReference>
<dbReference type="InterPro" id="IPR033121">
    <property type="entry name" value="PEPTIDASE_A1"/>
</dbReference>
<keyword evidence="2" id="KW-0732">Signal</keyword>
<accession>A0A8H3EBR7</accession>
<dbReference type="Gene3D" id="2.40.70.10">
    <property type="entry name" value="Acid Proteases"/>
    <property type="match status" value="2"/>
</dbReference>
<keyword evidence="5" id="KW-1185">Reference proteome</keyword>
<feature type="signal peptide" evidence="2">
    <location>
        <begin position="1"/>
        <end position="18"/>
    </location>
</feature>
<evidence type="ECO:0000313" key="5">
    <source>
        <dbReference type="Proteomes" id="UP000664169"/>
    </source>
</evidence>
<name>A0A8H3EBR7_9LECA</name>
<organism evidence="4 5">
    <name type="scientific">Gomphillus americanus</name>
    <dbReference type="NCBI Taxonomy" id="1940652"/>
    <lineage>
        <taxon>Eukaryota</taxon>
        <taxon>Fungi</taxon>
        <taxon>Dikarya</taxon>
        <taxon>Ascomycota</taxon>
        <taxon>Pezizomycotina</taxon>
        <taxon>Lecanoromycetes</taxon>
        <taxon>OSLEUM clade</taxon>
        <taxon>Ostropomycetidae</taxon>
        <taxon>Ostropales</taxon>
        <taxon>Graphidaceae</taxon>
        <taxon>Gomphilloideae</taxon>
        <taxon>Gomphillus</taxon>
    </lineage>
</organism>
<dbReference type="InterPro" id="IPR021109">
    <property type="entry name" value="Peptidase_aspartic_dom_sf"/>
</dbReference>
<dbReference type="GO" id="GO:0006508">
    <property type="term" value="P:proteolysis"/>
    <property type="evidence" value="ECO:0007669"/>
    <property type="project" value="InterPro"/>
</dbReference>
<protein>
    <recommendedName>
        <fullName evidence="3">Peptidase A1 domain-containing protein</fullName>
    </recommendedName>
</protein>
<sequence length="441" mass="46208">MVVVLAILALLMSICVTATQSSGFTFTRERLRRSEILAQRGSGTSEVEAILSGSSWITSITVGSQVLRVQIDTGSSALWLISTLSDEATKTSFPTHKYFDPSKSPTWQLQPDLKFNTSYDIGEEGSFGVVGTETVELGGVTVTDMLVGAATHVYGGTGALDPTYDGIMGLGWGMSSDDFSSGNSSSIQAPTFMEVAQSQLSEPVFTCDLRANEPETISFGFVNSSLYTGSLSKLSIDNSTGDWLVNNVTFSSGDEELGLSTGLTVIFDTGGLGTTVDAQTAEDYWGLISGSNISSDQVWSFPCNTAALPDLTLSFPGGAEATLSGLALNGTAESSDGVTCIGGLQIAKNGVFNVGNSFFGNYFTVWNQQELSFSFAPYSRVRPTAMSAGPTSPTGLPSNSAAATSTVSLPAPTIMDQNTAGTLSNIPVLGLMIMAMSIWTI</sequence>
<proteinExistence type="inferred from homology"/>
<dbReference type="AlphaFoldDB" id="A0A8H3EBR7"/>
<gene>
    <name evidence="4" type="ORF">GOMPHAMPRED_000392</name>
</gene>
<evidence type="ECO:0000313" key="4">
    <source>
        <dbReference type="EMBL" id="CAF9903574.1"/>
    </source>
</evidence>
<evidence type="ECO:0000259" key="3">
    <source>
        <dbReference type="PROSITE" id="PS51767"/>
    </source>
</evidence>
<comment type="similarity">
    <text evidence="1">Belongs to the peptidase A1 family.</text>
</comment>
<dbReference type="PANTHER" id="PTHR47966:SF2">
    <property type="entry name" value="ASPERGILLOPEPSIN-1-RELATED"/>
    <property type="match status" value="1"/>
</dbReference>
<dbReference type="PRINTS" id="PR00792">
    <property type="entry name" value="PEPSIN"/>
</dbReference>
<dbReference type="GO" id="GO:0004190">
    <property type="term" value="F:aspartic-type endopeptidase activity"/>
    <property type="evidence" value="ECO:0007669"/>
    <property type="project" value="InterPro"/>
</dbReference>
<dbReference type="PROSITE" id="PS51767">
    <property type="entry name" value="PEPTIDASE_A1"/>
    <property type="match status" value="1"/>
</dbReference>
<evidence type="ECO:0000256" key="1">
    <source>
        <dbReference type="ARBA" id="ARBA00007447"/>
    </source>
</evidence>
<dbReference type="OrthoDB" id="2747330at2759"/>
<reference evidence="4" key="1">
    <citation type="submission" date="2021-03" db="EMBL/GenBank/DDBJ databases">
        <authorList>
            <person name="Tagirdzhanova G."/>
        </authorList>
    </citation>
    <scope>NUCLEOTIDE SEQUENCE</scope>
</reference>
<evidence type="ECO:0000256" key="2">
    <source>
        <dbReference type="SAM" id="SignalP"/>
    </source>
</evidence>